<evidence type="ECO:0000313" key="18">
    <source>
        <dbReference type="Proteomes" id="UP000077521"/>
    </source>
</evidence>
<evidence type="ECO:0000256" key="9">
    <source>
        <dbReference type="ARBA" id="ARBA00022946"/>
    </source>
</evidence>
<keyword evidence="18" id="KW-1185">Reference proteome</keyword>
<evidence type="ECO:0000256" key="12">
    <source>
        <dbReference type="ARBA" id="ARBA00023128"/>
    </source>
</evidence>
<gene>
    <name evidence="17" type="ORF">A4X13_0g772</name>
</gene>
<keyword evidence="10 13" id="KW-0560">Oxidoreductase</keyword>
<keyword evidence="7 13" id="KW-0274">FAD</keyword>
<evidence type="ECO:0000256" key="8">
    <source>
        <dbReference type="ARBA" id="ARBA00022832"/>
    </source>
</evidence>
<sequence>MSFLARNRTAFGALARATSSSASSSTPASSSAASRVLRSFATEASGDFPDTGVSFGLSEEQEAFQSLARKFTAEEIIPVATHHDKTMEYPWEVIKKAHAVGLLNTHIPTEYGGPGLGVMECALISEELAYGCSGIQTAMEANGLAEAPLLVSASHETKQKYLGRMTEEPLVAAYCVTEPGAGSDVANISTRAEKQGDKWVLNGTKMWITNGGHANWYFVLAKTDSSAKSNKAMTGFVVDGNSEGITIGKKEINMGQRCSDTRMITFENVVVPAENILGKPGDGFKTAMGAFDITRPLVAAGAVGVAQRALSEAAKWAQERKTMGHPIMQHQAVAFLLAEMAMRVEAARMMTWKASWTKDRGLRNTYFASIAKAMASEAAVANANDAVQIYGGMGFNTESPVEKLYRDAKIFTIYEGTSQIQRLIISRFIESMYAQ</sequence>
<dbReference type="GO" id="GO:0006631">
    <property type="term" value="P:fatty acid metabolic process"/>
    <property type="evidence" value="ECO:0007669"/>
    <property type="project" value="UniProtKB-KW"/>
</dbReference>
<evidence type="ECO:0000256" key="11">
    <source>
        <dbReference type="ARBA" id="ARBA00023098"/>
    </source>
</evidence>
<evidence type="ECO:0000256" key="1">
    <source>
        <dbReference type="ARBA" id="ARBA00001974"/>
    </source>
</evidence>
<evidence type="ECO:0000313" key="17">
    <source>
        <dbReference type="EMBL" id="KAE8259797.1"/>
    </source>
</evidence>
<reference evidence="17" key="1">
    <citation type="submission" date="2016-04" db="EMBL/GenBank/DDBJ databases">
        <authorList>
            <person name="Nguyen H.D."/>
            <person name="Samba Siva P."/>
            <person name="Cullis J."/>
            <person name="Levesque C.A."/>
            <person name="Hambleton S."/>
        </authorList>
    </citation>
    <scope>NUCLEOTIDE SEQUENCE</scope>
    <source>
        <strain evidence="17">DAOMC 236416</strain>
    </source>
</reference>
<dbReference type="EC" id="1.3.8.7" evidence="5"/>
<dbReference type="OrthoDB" id="9988775at2759"/>
<evidence type="ECO:0000256" key="6">
    <source>
        <dbReference type="ARBA" id="ARBA00022630"/>
    </source>
</evidence>
<evidence type="ECO:0000256" key="4">
    <source>
        <dbReference type="ARBA" id="ARBA00009347"/>
    </source>
</evidence>
<dbReference type="PROSITE" id="PS00073">
    <property type="entry name" value="ACYL_COA_DH_2"/>
    <property type="match status" value="1"/>
</dbReference>
<feature type="domain" description="Acyl-CoA oxidase/dehydrogenase middle" evidence="15">
    <location>
        <begin position="173"/>
        <end position="269"/>
    </location>
</feature>
<accession>A0A177TSG8</accession>
<dbReference type="InterPro" id="IPR006091">
    <property type="entry name" value="Acyl-CoA_Oxase/DH_mid-dom"/>
</dbReference>
<evidence type="ECO:0000256" key="13">
    <source>
        <dbReference type="RuleBase" id="RU362125"/>
    </source>
</evidence>
<comment type="similarity">
    <text evidence="4 13">Belongs to the acyl-CoA dehydrogenase family.</text>
</comment>
<name>A0A177TSG8_9BASI</name>
<dbReference type="AlphaFoldDB" id="A0A177TSG8"/>
<dbReference type="PANTHER" id="PTHR43884">
    <property type="entry name" value="ACYL-COA DEHYDROGENASE"/>
    <property type="match status" value="1"/>
</dbReference>
<dbReference type="Pfam" id="PF02770">
    <property type="entry name" value="Acyl-CoA_dh_M"/>
    <property type="match status" value="1"/>
</dbReference>
<dbReference type="FunFam" id="1.10.540.10:FF:000010">
    <property type="entry name" value="Medium-chain specific acyl-CoA dehydrogenase, mitochondrial"/>
    <property type="match status" value="1"/>
</dbReference>
<dbReference type="InterPro" id="IPR006089">
    <property type="entry name" value="Acyl-CoA_DH_CS"/>
</dbReference>
<keyword evidence="9" id="KW-0809">Transit peptide</keyword>
<comment type="pathway">
    <text evidence="3">Lipid metabolism; mitochondrial fatty acid beta-oxidation.</text>
</comment>
<evidence type="ECO:0000256" key="3">
    <source>
        <dbReference type="ARBA" id="ARBA00005198"/>
    </source>
</evidence>
<dbReference type="GO" id="GO:0050660">
    <property type="term" value="F:flavin adenine dinucleotide binding"/>
    <property type="evidence" value="ECO:0007669"/>
    <property type="project" value="InterPro"/>
</dbReference>
<dbReference type="InterPro" id="IPR037069">
    <property type="entry name" value="AcylCoA_DH/ox_N_sf"/>
</dbReference>
<evidence type="ECO:0000259" key="16">
    <source>
        <dbReference type="Pfam" id="PF02771"/>
    </source>
</evidence>
<organism evidence="17 18">
    <name type="scientific">Tilletia indica</name>
    <dbReference type="NCBI Taxonomy" id="43049"/>
    <lineage>
        <taxon>Eukaryota</taxon>
        <taxon>Fungi</taxon>
        <taxon>Dikarya</taxon>
        <taxon>Basidiomycota</taxon>
        <taxon>Ustilaginomycotina</taxon>
        <taxon>Exobasidiomycetes</taxon>
        <taxon>Tilletiales</taxon>
        <taxon>Tilletiaceae</taxon>
        <taxon>Tilletia</taxon>
    </lineage>
</organism>
<dbReference type="SUPFAM" id="SSF47203">
    <property type="entry name" value="Acyl-CoA dehydrogenase C-terminal domain-like"/>
    <property type="match status" value="1"/>
</dbReference>
<evidence type="ECO:0000256" key="10">
    <source>
        <dbReference type="ARBA" id="ARBA00023002"/>
    </source>
</evidence>
<dbReference type="FunFam" id="2.40.110.10:FF:000007">
    <property type="entry name" value="Medium-chain specific acyl-CoA dehydrogenase, mitochondrial"/>
    <property type="match status" value="1"/>
</dbReference>
<evidence type="ECO:0000256" key="7">
    <source>
        <dbReference type="ARBA" id="ARBA00022827"/>
    </source>
</evidence>
<keyword evidence="12" id="KW-0496">Mitochondrion</keyword>
<reference evidence="17" key="2">
    <citation type="journal article" date="2019" name="IMA Fungus">
        <title>Genome sequencing and comparison of five Tilletia species to identify candidate genes for the detection of regulated species infecting wheat.</title>
        <authorList>
            <person name="Nguyen H.D.T."/>
            <person name="Sultana T."/>
            <person name="Kesanakurti P."/>
            <person name="Hambleton S."/>
        </authorList>
    </citation>
    <scope>NUCLEOTIDE SEQUENCE</scope>
    <source>
        <strain evidence="17">DAOMC 236416</strain>
    </source>
</reference>
<dbReference type="InterPro" id="IPR036250">
    <property type="entry name" value="AcylCo_DH-like_C"/>
</dbReference>
<dbReference type="InterPro" id="IPR013786">
    <property type="entry name" value="AcylCoA_DH/ox_N"/>
</dbReference>
<dbReference type="PANTHER" id="PTHR43884:SF12">
    <property type="entry name" value="ISOVALERYL-COA DEHYDROGENASE, MITOCHONDRIAL-RELATED"/>
    <property type="match status" value="1"/>
</dbReference>
<feature type="domain" description="Acyl-CoA dehydrogenase/oxidase C-terminal" evidence="14">
    <location>
        <begin position="281"/>
        <end position="428"/>
    </location>
</feature>
<proteinExistence type="inferred from homology"/>
<dbReference type="Gene3D" id="1.10.540.10">
    <property type="entry name" value="Acyl-CoA dehydrogenase/oxidase, N-terminal domain"/>
    <property type="match status" value="1"/>
</dbReference>
<dbReference type="GO" id="GO:0005759">
    <property type="term" value="C:mitochondrial matrix"/>
    <property type="evidence" value="ECO:0007669"/>
    <property type="project" value="UniProtKB-SubCell"/>
</dbReference>
<dbReference type="Pfam" id="PF02771">
    <property type="entry name" value="Acyl-CoA_dh_N"/>
    <property type="match status" value="1"/>
</dbReference>
<dbReference type="InterPro" id="IPR009075">
    <property type="entry name" value="AcylCo_DH/oxidase_C"/>
</dbReference>
<keyword evidence="6 13" id="KW-0285">Flavoprotein</keyword>
<dbReference type="Pfam" id="PF00441">
    <property type="entry name" value="Acyl-CoA_dh_1"/>
    <property type="match status" value="1"/>
</dbReference>
<evidence type="ECO:0000256" key="2">
    <source>
        <dbReference type="ARBA" id="ARBA00004305"/>
    </source>
</evidence>
<dbReference type="Gene3D" id="2.40.110.10">
    <property type="entry name" value="Butyryl-CoA Dehydrogenase, subunit A, domain 2"/>
    <property type="match status" value="1"/>
</dbReference>
<comment type="subcellular location">
    <subcellularLocation>
        <location evidence="2">Mitochondrion matrix</location>
    </subcellularLocation>
</comment>
<dbReference type="Proteomes" id="UP000077521">
    <property type="component" value="Unassembled WGS sequence"/>
</dbReference>
<dbReference type="SUPFAM" id="SSF56645">
    <property type="entry name" value="Acyl-CoA dehydrogenase NM domain-like"/>
    <property type="match status" value="1"/>
</dbReference>
<evidence type="ECO:0000259" key="15">
    <source>
        <dbReference type="Pfam" id="PF02770"/>
    </source>
</evidence>
<keyword evidence="11" id="KW-0443">Lipid metabolism</keyword>
<dbReference type="Gene3D" id="1.20.140.10">
    <property type="entry name" value="Butyryl-CoA Dehydrogenase, subunit A, domain 3"/>
    <property type="match status" value="1"/>
</dbReference>
<feature type="domain" description="Acyl-CoA dehydrogenase/oxidase N-terminal" evidence="16">
    <location>
        <begin position="58"/>
        <end position="167"/>
    </location>
</feature>
<dbReference type="InterPro" id="IPR009100">
    <property type="entry name" value="AcylCoA_DH/oxidase_NM_dom_sf"/>
</dbReference>
<comment type="cofactor">
    <cofactor evidence="1 13">
        <name>FAD</name>
        <dbReference type="ChEBI" id="CHEBI:57692"/>
    </cofactor>
</comment>
<evidence type="ECO:0000256" key="5">
    <source>
        <dbReference type="ARBA" id="ARBA00012033"/>
    </source>
</evidence>
<dbReference type="GO" id="GO:0070991">
    <property type="term" value="F:medium-chain fatty acyl-CoA dehydrogenase activity"/>
    <property type="evidence" value="ECO:0007669"/>
    <property type="project" value="UniProtKB-EC"/>
</dbReference>
<dbReference type="InterPro" id="IPR046373">
    <property type="entry name" value="Acyl-CoA_Oxase/DH_mid-dom_sf"/>
</dbReference>
<keyword evidence="8" id="KW-0276">Fatty acid metabolism</keyword>
<comment type="caution">
    <text evidence="17">The sequence shown here is derived from an EMBL/GenBank/DDBJ whole genome shotgun (WGS) entry which is preliminary data.</text>
</comment>
<dbReference type="EMBL" id="LWDF02000026">
    <property type="protein sequence ID" value="KAE8259797.1"/>
    <property type="molecule type" value="Genomic_DNA"/>
</dbReference>
<dbReference type="FunFam" id="1.20.140.10:FF:000011">
    <property type="entry name" value="Medium-chain specific acyl-CoA dehydrogenase, mitochondrial"/>
    <property type="match status" value="1"/>
</dbReference>
<evidence type="ECO:0000259" key="14">
    <source>
        <dbReference type="Pfam" id="PF00441"/>
    </source>
</evidence>
<protein>
    <recommendedName>
        <fullName evidence="5">medium-chain acyl-CoA dehydrogenase</fullName>
        <ecNumber evidence="5">1.3.8.7</ecNumber>
    </recommendedName>
</protein>